<comment type="caution">
    <text evidence="2">The sequence shown here is derived from an EMBL/GenBank/DDBJ whole genome shotgun (WGS) entry which is preliminary data.</text>
</comment>
<reference evidence="2 3" key="1">
    <citation type="submission" date="2022-05" db="EMBL/GenBank/DDBJ databases">
        <authorList>
            <consortium name="Genoscope - CEA"/>
            <person name="William W."/>
        </authorList>
    </citation>
    <scope>NUCLEOTIDE SEQUENCE [LARGE SCALE GENOMIC DNA]</scope>
</reference>
<name>A0ABN8SP57_9CNID</name>
<feature type="region of interest" description="Disordered" evidence="1">
    <location>
        <begin position="337"/>
        <end position="363"/>
    </location>
</feature>
<gene>
    <name evidence="2" type="ORF">PEVE_00025497</name>
</gene>
<evidence type="ECO:0000256" key="1">
    <source>
        <dbReference type="SAM" id="MobiDB-lite"/>
    </source>
</evidence>
<feature type="region of interest" description="Disordered" evidence="1">
    <location>
        <begin position="239"/>
        <end position="278"/>
    </location>
</feature>
<feature type="compositionally biased region" description="Basic and acidic residues" evidence="1">
    <location>
        <begin position="239"/>
        <end position="259"/>
    </location>
</feature>
<organism evidence="2 3">
    <name type="scientific">Porites evermanni</name>
    <dbReference type="NCBI Taxonomy" id="104178"/>
    <lineage>
        <taxon>Eukaryota</taxon>
        <taxon>Metazoa</taxon>
        <taxon>Cnidaria</taxon>
        <taxon>Anthozoa</taxon>
        <taxon>Hexacorallia</taxon>
        <taxon>Scleractinia</taxon>
        <taxon>Fungiina</taxon>
        <taxon>Poritidae</taxon>
        <taxon>Porites</taxon>
    </lineage>
</organism>
<accession>A0ABN8SP57</accession>
<proteinExistence type="predicted"/>
<sequence>MNHLRLVMATFPPCTYGLHADEVTRKDRQKWEVVQRLKFLSVQTCLLNIAHRKNGVTKDVSVYGTWAFLYVAWHYTEIFFSLHASLRERIKYAAFLAIFFSFWRNWIVISNAFSLKQNFLTRECFQDVLLSCHFVVILISYFRDEHPDLECPLHLTGSHCCERYFSKNGSFVQNRHNYTFLDMHTNLGHMNRLEEIKATNPDIKFPIRKHNNINEQGDETSDDDKWFYKPMEYVDFKKSLRGMETEEEQETLRREAREQESEEATETETGPNSDSLCDSFEDEEVEDIHQIVNPLLDSFNKNKEAEKRGATLLIPGISRRYKSTIIAELRNNPELSTDRLRRVRGAGTSSESEKTGDNDSTDSGDSVALFDDCVFYDPTCAGKFVLGRVQRHCVKILSHF</sequence>
<protein>
    <submittedName>
        <fullName evidence="2">Uncharacterized protein</fullName>
    </submittedName>
</protein>
<dbReference type="EMBL" id="CALNXI010003432">
    <property type="protein sequence ID" value="CAH3193253.1"/>
    <property type="molecule type" value="Genomic_DNA"/>
</dbReference>
<keyword evidence="3" id="KW-1185">Reference proteome</keyword>
<evidence type="ECO:0000313" key="2">
    <source>
        <dbReference type="EMBL" id="CAH3193253.1"/>
    </source>
</evidence>
<evidence type="ECO:0000313" key="3">
    <source>
        <dbReference type="Proteomes" id="UP001159427"/>
    </source>
</evidence>
<dbReference type="Proteomes" id="UP001159427">
    <property type="component" value="Unassembled WGS sequence"/>
</dbReference>